<reference evidence="1" key="1">
    <citation type="submission" date="2020-08" db="EMBL/GenBank/DDBJ databases">
        <title>Multicomponent nature underlies the extraordinary mechanical properties of spider dragline silk.</title>
        <authorList>
            <person name="Kono N."/>
            <person name="Nakamura H."/>
            <person name="Mori M."/>
            <person name="Yoshida Y."/>
            <person name="Ohtoshi R."/>
            <person name="Malay A.D."/>
            <person name="Moran D.A.P."/>
            <person name="Tomita M."/>
            <person name="Numata K."/>
            <person name="Arakawa K."/>
        </authorList>
    </citation>
    <scope>NUCLEOTIDE SEQUENCE</scope>
</reference>
<sequence>MEVSGSDDLSCRTGNLQCLAPCFCWELDGLKGSVGLVVAVECLSHPVQMEFSQWVQAWRILWGSLTVVSRLGAQSPGLNWPSVGSNFQCLLEYL</sequence>
<organism evidence="1 2">
    <name type="scientific">Trichonephila inaurata madagascariensis</name>
    <dbReference type="NCBI Taxonomy" id="2747483"/>
    <lineage>
        <taxon>Eukaryota</taxon>
        <taxon>Metazoa</taxon>
        <taxon>Ecdysozoa</taxon>
        <taxon>Arthropoda</taxon>
        <taxon>Chelicerata</taxon>
        <taxon>Arachnida</taxon>
        <taxon>Araneae</taxon>
        <taxon>Araneomorphae</taxon>
        <taxon>Entelegynae</taxon>
        <taxon>Araneoidea</taxon>
        <taxon>Nephilidae</taxon>
        <taxon>Trichonephila</taxon>
        <taxon>Trichonephila inaurata</taxon>
    </lineage>
</organism>
<protein>
    <submittedName>
        <fullName evidence="1">Uncharacterized protein</fullName>
    </submittedName>
</protein>
<proteinExistence type="predicted"/>
<dbReference type="Proteomes" id="UP000886998">
    <property type="component" value="Unassembled WGS sequence"/>
</dbReference>
<keyword evidence="2" id="KW-1185">Reference proteome</keyword>
<evidence type="ECO:0000313" key="1">
    <source>
        <dbReference type="EMBL" id="GFY47348.1"/>
    </source>
</evidence>
<name>A0A8X6X5G0_9ARAC</name>
<accession>A0A8X6X5G0</accession>
<evidence type="ECO:0000313" key="2">
    <source>
        <dbReference type="Proteomes" id="UP000886998"/>
    </source>
</evidence>
<comment type="caution">
    <text evidence="1">The sequence shown here is derived from an EMBL/GenBank/DDBJ whole genome shotgun (WGS) entry which is preliminary data.</text>
</comment>
<dbReference type="EMBL" id="BMAV01005913">
    <property type="protein sequence ID" value="GFY47348.1"/>
    <property type="molecule type" value="Genomic_DNA"/>
</dbReference>
<gene>
    <name evidence="1" type="ORF">TNIN_274371</name>
</gene>
<dbReference type="AlphaFoldDB" id="A0A8X6X5G0"/>